<dbReference type="Proteomes" id="UP000321857">
    <property type="component" value="Chromosome"/>
</dbReference>
<accession>A0A516IPT2</accession>
<dbReference type="EMBL" id="CP041659">
    <property type="protein sequence ID" value="QDP18928.1"/>
    <property type="molecule type" value="Genomic_DNA"/>
</dbReference>
<evidence type="ECO:0000256" key="1">
    <source>
        <dbReference type="SAM" id="SignalP"/>
    </source>
</evidence>
<proteinExistence type="predicted"/>
<gene>
    <name evidence="2" type="ORF">FMM02_02490</name>
</gene>
<dbReference type="InterPro" id="IPR008309">
    <property type="entry name" value="YdbL"/>
</dbReference>
<name>A0A516IPT2_9SPHN</name>
<dbReference type="AlphaFoldDB" id="A0A516IPT2"/>
<organism evidence="2 3">
    <name type="scientific">Sphingomonas xanthus</name>
    <dbReference type="NCBI Taxonomy" id="2594473"/>
    <lineage>
        <taxon>Bacteria</taxon>
        <taxon>Pseudomonadati</taxon>
        <taxon>Pseudomonadota</taxon>
        <taxon>Alphaproteobacteria</taxon>
        <taxon>Sphingomonadales</taxon>
        <taxon>Sphingomonadaceae</taxon>
        <taxon>Sphingomonas</taxon>
    </lineage>
</organism>
<evidence type="ECO:0000313" key="2">
    <source>
        <dbReference type="EMBL" id="QDP18928.1"/>
    </source>
</evidence>
<feature type="signal peptide" evidence="1">
    <location>
        <begin position="1"/>
        <end position="20"/>
    </location>
</feature>
<feature type="chain" id="PRO_5021932355" evidence="1">
    <location>
        <begin position="21"/>
        <end position="129"/>
    </location>
</feature>
<reference evidence="2 3" key="1">
    <citation type="submission" date="2019-07" db="EMBL/GenBank/DDBJ databases">
        <title>Sphingomonas AE3 Genome sequencing and assembly.</title>
        <authorList>
            <person name="Kim H."/>
        </authorList>
    </citation>
    <scope>NUCLEOTIDE SEQUENCE [LARGE SCALE GENOMIC DNA]</scope>
    <source>
        <strain evidence="2 3">AE3</strain>
    </source>
</reference>
<dbReference type="KEGG" id="sxa:FMM02_02490"/>
<keyword evidence="1" id="KW-0732">Signal</keyword>
<dbReference type="RefSeq" id="WP_147493387.1">
    <property type="nucleotide sequence ID" value="NZ_CP041659.1"/>
</dbReference>
<protein>
    <submittedName>
        <fullName evidence="2">DUF1318 domain-containing protein</fullName>
    </submittedName>
</protein>
<dbReference type="Pfam" id="PF07027">
    <property type="entry name" value="DUF1318"/>
    <property type="match status" value="1"/>
</dbReference>
<evidence type="ECO:0000313" key="3">
    <source>
        <dbReference type="Proteomes" id="UP000321857"/>
    </source>
</evidence>
<keyword evidence="3" id="KW-1185">Reference proteome</keyword>
<dbReference type="OrthoDB" id="7474881at2"/>
<sequence length="129" mass="13352">MRLPIMLLAAIALAPTAAPAQDYAAIASARAAGQVGERHDGYLGLAGPVSETVRRQVAAVNIKRRSLYAGLAARKGVSAEEVGITAACTLLGRVAVGEAYLAGRAWQRRLSGQPAPVPTYCWAGPNGSR</sequence>